<dbReference type="SUPFAM" id="SSF52499">
    <property type="entry name" value="Isochorismatase-like hydrolases"/>
    <property type="match status" value="1"/>
</dbReference>
<gene>
    <name evidence="4" type="ORF">DI487_09690</name>
</gene>
<dbReference type="KEGG" id="fse:DI487_09690"/>
<keyword evidence="5" id="KW-1185">Reference proteome</keyword>
<dbReference type="OrthoDB" id="9791276at2"/>
<dbReference type="InterPro" id="IPR050272">
    <property type="entry name" value="Isochorismatase-like_hydrls"/>
</dbReference>
<evidence type="ECO:0000259" key="3">
    <source>
        <dbReference type="Pfam" id="PF00857"/>
    </source>
</evidence>
<organism evidence="4 5">
    <name type="scientific">Flavobacterium sediminis</name>
    <dbReference type="NCBI Taxonomy" id="2201181"/>
    <lineage>
        <taxon>Bacteria</taxon>
        <taxon>Pseudomonadati</taxon>
        <taxon>Bacteroidota</taxon>
        <taxon>Flavobacteriia</taxon>
        <taxon>Flavobacteriales</taxon>
        <taxon>Flavobacteriaceae</taxon>
        <taxon>Flavobacterium</taxon>
    </lineage>
</organism>
<dbReference type="GO" id="GO:0016787">
    <property type="term" value="F:hydrolase activity"/>
    <property type="evidence" value="ECO:0007669"/>
    <property type="project" value="UniProtKB-KW"/>
</dbReference>
<feature type="chain" id="PRO_5015835764" description="Isochorismatase-like domain-containing protein" evidence="2">
    <location>
        <begin position="39"/>
        <end position="240"/>
    </location>
</feature>
<protein>
    <recommendedName>
        <fullName evidence="3">Isochorismatase-like domain-containing protein</fullName>
    </recommendedName>
</protein>
<keyword evidence="2" id="KW-0732">Signal</keyword>
<dbReference type="AlphaFoldDB" id="A0A2U8QV75"/>
<sequence>MKFVVLIFKIINTMKTKHTASTLAFFCLSIFFTNAASAQTSSSGSSNKVLLITSAQVDLLSEEGKAWGFTKDSEEKNRIRENLKKIIKEARKQHIPIIHSPVGFDYELMAGYKPLNTFQKIIIENRLLEINAPGSKFIPEAFPLENEIVLPYRQGFSSFWAKSIQEQLKKLRVDTIYIAGMLAEGCVESHVRDAAENGYSTVVISDAIGSTSLELLDVSMKTLSLHAKALISTEEFLKNN</sequence>
<dbReference type="EMBL" id="CP029463">
    <property type="protein sequence ID" value="AWM14097.1"/>
    <property type="molecule type" value="Genomic_DNA"/>
</dbReference>
<dbReference type="Gene3D" id="3.40.50.850">
    <property type="entry name" value="Isochorismatase-like"/>
    <property type="match status" value="1"/>
</dbReference>
<evidence type="ECO:0000256" key="1">
    <source>
        <dbReference type="ARBA" id="ARBA00022801"/>
    </source>
</evidence>
<dbReference type="InterPro" id="IPR000868">
    <property type="entry name" value="Isochorismatase-like_dom"/>
</dbReference>
<dbReference type="Proteomes" id="UP000245429">
    <property type="component" value="Chromosome"/>
</dbReference>
<keyword evidence="1" id="KW-0378">Hydrolase</keyword>
<accession>A0A2U8QV75</accession>
<evidence type="ECO:0000256" key="2">
    <source>
        <dbReference type="SAM" id="SignalP"/>
    </source>
</evidence>
<dbReference type="Pfam" id="PF00857">
    <property type="entry name" value="Isochorismatase"/>
    <property type="match status" value="1"/>
</dbReference>
<dbReference type="CDD" id="cd00431">
    <property type="entry name" value="cysteine_hydrolases"/>
    <property type="match status" value="1"/>
</dbReference>
<feature type="signal peptide" evidence="2">
    <location>
        <begin position="1"/>
        <end position="38"/>
    </location>
</feature>
<reference evidence="4 5" key="1">
    <citation type="submission" date="2018-05" db="EMBL/GenBank/DDBJ databases">
        <title>Flavobacterium sp. MEBiC07310.</title>
        <authorList>
            <person name="Baek K."/>
        </authorList>
    </citation>
    <scope>NUCLEOTIDE SEQUENCE [LARGE SCALE GENOMIC DNA]</scope>
    <source>
        <strain evidence="4 5">MEBiC07310</strain>
    </source>
</reference>
<dbReference type="InterPro" id="IPR036380">
    <property type="entry name" value="Isochorismatase-like_sf"/>
</dbReference>
<evidence type="ECO:0000313" key="5">
    <source>
        <dbReference type="Proteomes" id="UP000245429"/>
    </source>
</evidence>
<proteinExistence type="predicted"/>
<feature type="domain" description="Isochorismatase-like" evidence="3">
    <location>
        <begin position="49"/>
        <end position="235"/>
    </location>
</feature>
<dbReference type="PANTHER" id="PTHR43540">
    <property type="entry name" value="PEROXYUREIDOACRYLATE/UREIDOACRYLATE AMIDOHYDROLASE-RELATED"/>
    <property type="match status" value="1"/>
</dbReference>
<name>A0A2U8QV75_9FLAO</name>
<evidence type="ECO:0000313" key="4">
    <source>
        <dbReference type="EMBL" id="AWM14097.1"/>
    </source>
</evidence>